<keyword evidence="2" id="KW-1185">Reference proteome</keyword>
<name>A0ABD2PDC8_9CUCU</name>
<sequence length="143" mass="16708">MPVKNWCHRKSKPNLSKVNEIITPVKNWCHRKSKPSLSKENKKAERSARKAIEEGVTYEIKTPYLDLNPVIQECIMKAWQIKWSQSENKLAEIHNLIGTKLEIPKNRNDQVVIARLRIGHRGESGIVVISLDEWMKHPKYQIF</sequence>
<reference evidence="1 2" key="1">
    <citation type="journal article" date="2021" name="BMC Biol.">
        <title>Horizontally acquired antibacterial genes associated with adaptive radiation of ladybird beetles.</title>
        <authorList>
            <person name="Li H.S."/>
            <person name="Tang X.F."/>
            <person name="Huang Y.H."/>
            <person name="Xu Z.Y."/>
            <person name="Chen M.L."/>
            <person name="Du X.Y."/>
            <person name="Qiu B.Y."/>
            <person name="Chen P.T."/>
            <person name="Zhang W."/>
            <person name="Slipinski A."/>
            <person name="Escalona H.E."/>
            <person name="Waterhouse R.M."/>
            <person name="Zwick A."/>
            <person name="Pang H."/>
        </authorList>
    </citation>
    <scope>NUCLEOTIDE SEQUENCE [LARGE SCALE GENOMIC DNA]</scope>
    <source>
        <strain evidence="1">SYSU2018</strain>
    </source>
</reference>
<dbReference type="EMBL" id="JABFTP020000185">
    <property type="protein sequence ID" value="KAL3288788.1"/>
    <property type="molecule type" value="Genomic_DNA"/>
</dbReference>
<protein>
    <submittedName>
        <fullName evidence="1">Uncharacterized protein</fullName>
    </submittedName>
</protein>
<evidence type="ECO:0000313" key="1">
    <source>
        <dbReference type="EMBL" id="KAL3288788.1"/>
    </source>
</evidence>
<accession>A0ABD2PDC8</accession>
<dbReference type="Proteomes" id="UP001516400">
    <property type="component" value="Unassembled WGS sequence"/>
</dbReference>
<dbReference type="AlphaFoldDB" id="A0ABD2PDC8"/>
<proteinExistence type="predicted"/>
<evidence type="ECO:0000313" key="2">
    <source>
        <dbReference type="Proteomes" id="UP001516400"/>
    </source>
</evidence>
<organism evidence="1 2">
    <name type="scientific">Cryptolaemus montrouzieri</name>
    <dbReference type="NCBI Taxonomy" id="559131"/>
    <lineage>
        <taxon>Eukaryota</taxon>
        <taxon>Metazoa</taxon>
        <taxon>Ecdysozoa</taxon>
        <taxon>Arthropoda</taxon>
        <taxon>Hexapoda</taxon>
        <taxon>Insecta</taxon>
        <taxon>Pterygota</taxon>
        <taxon>Neoptera</taxon>
        <taxon>Endopterygota</taxon>
        <taxon>Coleoptera</taxon>
        <taxon>Polyphaga</taxon>
        <taxon>Cucujiformia</taxon>
        <taxon>Coccinelloidea</taxon>
        <taxon>Coccinellidae</taxon>
        <taxon>Scymninae</taxon>
        <taxon>Scymnini</taxon>
        <taxon>Cryptolaemus</taxon>
    </lineage>
</organism>
<gene>
    <name evidence="1" type="ORF">HHI36_003222</name>
</gene>
<comment type="caution">
    <text evidence="1">The sequence shown here is derived from an EMBL/GenBank/DDBJ whole genome shotgun (WGS) entry which is preliminary data.</text>
</comment>